<evidence type="ECO:0000256" key="1">
    <source>
        <dbReference type="SAM" id="MobiDB-lite"/>
    </source>
</evidence>
<reference evidence="3" key="1">
    <citation type="journal article" date="2014" name="Int. J. Syst. Evol. Microbiol.">
        <title>Complete genome sequence of Corynebacterium casei LMG S-19264T (=DSM 44701T), isolated from a smear-ripened cheese.</title>
        <authorList>
            <consortium name="US DOE Joint Genome Institute (JGI-PGF)"/>
            <person name="Walter F."/>
            <person name="Albersmeier A."/>
            <person name="Kalinowski J."/>
            <person name="Ruckert C."/>
        </authorList>
    </citation>
    <scope>NUCLEOTIDE SEQUENCE</scope>
    <source>
        <strain evidence="3">CGMCC 1.12160</strain>
    </source>
</reference>
<protein>
    <recommendedName>
        <fullName evidence="5">PASTA domain-containing protein</fullName>
    </recommendedName>
</protein>
<name>A0A917BWU5_9MICO</name>
<evidence type="ECO:0008006" key="5">
    <source>
        <dbReference type="Google" id="ProtNLM"/>
    </source>
</evidence>
<dbReference type="PROSITE" id="PS51257">
    <property type="entry name" value="PROKAR_LIPOPROTEIN"/>
    <property type="match status" value="1"/>
</dbReference>
<comment type="caution">
    <text evidence="3">The sequence shown here is derived from an EMBL/GenBank/DDBJ whole genome shotgun (WGS) entry which is preliminary data.</text>
</comment>
<dbReference type="EMBL" id="BMEM01000005">
    <property type="protein sequence ID" value="GGF58741.1"/>
    <property type="molecule type" value="Genomic_DNA"/>
</dbReference>
<accession>A0A917BWU5</accession>
<gene>
    <name evidence="3" type="ORF">GCM10011366_28230</name>
</gene>
<evidence type="ECO:0000256" key="2">
    <source>
        <dbReference type="SAM" id="SignalP"/>
    </source>
</evidence>
<feature type="region of interest" description="Disordered" evidence="1">
    <location>
        <begin position="26"/>
        <end position="97"/>
    </location>
</feature>
<evidence type="ECO:0000313" key="4">
    <source>
        <dbReference type="Proteomes" id="UP000605670"/>
    </source>
</evidence>
<dbReference type="RefSeq" id="WP_188431888.1">
    <property type="nucleotide sequence ID" value="NZ_BAABKH010000006.1"/>
</dbReference>
<evidence type="ECO:0000313" key="3">
    <source>
        <dbReference type="EMBL" id="GGF58741.1"/>
    </source>
</evidence>
<reference evidence="3" key="2">
    <citation type="submission" date="2020-09" db="EMBL/GenBank/DDBJ databases">
        <authorList>
            <person name="Sun Q."/>
            <person name="Zhou Y."/>
        </authorList>
    </citation>
    <scope>NUCLEOTIDE SEQUENCE</scope>
    <source>
        <strain evidence="3">CGMCC 1.12160</strain>
    </source>
</reference>
<feature type="compositionally biased region" description="Low complexity" evidence="1">
    <location>
        <begin position="45"/>
        <end position="65"/>
    </location>
</feature>
<feature type="chain" id="PRO_5038339748" description="PASTA domain-containing protein" evidence="2">
    <location>
        <begin position="27"/>
        <end position="190"/>
    </location>
</feature>
<dbReference type="Proteomes" id="UP000605670">
    <property type="component" value="Unassembled WGS sequence"/>
</dbReference>
<feature type="signal peptide" evidence="2">
    <location>
        <begin position="1"/>
        <end position="26"/>
    </location>
</feature>
<keyword evidence="2" id="KW-0732">Signal</keyword>
<organism evidence="3 4">
    <name type="scientific">Ornithinimicrobium tianjinense</name>
    <dbReference type="NCBI Taxonomy" id="1195761"/>
    <lineage>
        <taxon>Bacteria</taxon>
        <taxon>Bacillati</taxon>
        <taxon>Actinomycetota</taxon>
        <taxon>Actinomycetes</taxon>
        <taxon>Micrococcales</taxon>
        <taxon>Ornithinimicrobiaceae</taxon>
        <taxon>Ornithinimicrobium</taxon>
    </lineage>
</organism>
<proteinExistence type="predicted"/>
<sequence length="190" mass="19090">MTNPFRRPAPLPAVALALVLGTAGLAGCGEAESPGAPTVMPPSPSDASTASGSTESTEPTTPTSEDTVKPSDGQISPQPTGAEGLPTGPVPDDVLERPEVKEAIAAEAERLGVDASEVSVAGYAEVTWRDGSIGCPQPGMMYTQALVPGQQLVLEVDGSLASYHSGKAGSFSYCANPQAPLPGGSGSDTR</sequence>
<dbReference type="AlphaFoldDB" id="A0A917BWU5"/>
<keyword evidence="4" id="KW-1185">Reference proteome</keyword>